<comment type="caution">
    <text evidence="1">The sequence shown here is derived from an EMBL/GenBank/DDBJ whole genome shotgun (WGS) entry which is preliminary data.</text>
</comment>
<evidence type="ECO:0000313" key="2">
    <source>
        <dbReference type="Proteomes" id="UP000620124"/>
    </source>
</evidence>
<accession>A0A8H6TWE5</accession>
<proteinExistence type="predicted"/>
<organism evidence="1 2">
    <name type="scientific">Mycena venus</name>
    <dbReference type="NCBI Taxonomy" id="2733690"/>
    <lineage>
        <taxon>Eukaryota</taxon>
        <taxon>Fungi</taxon>
        <taxon>Dikarya</taxon>
        <taxon>Basidiomycota</taxon>
        <taxon>Agaricomycotina</taxon>
        <taxon>Agaricomycetes</taxon>
        <taxon>Agaricomycetidae</taxon>
        <taxon>Agaricales</taxon>
        <taxon>Marasmiineae</taxon>
        <taxon>Mycenaceae</taxon>
        <taxon>Mycena</taxon>
    </lineage>
</organism>
<name>A0A8H6TWE5_9AGAR</name>
<sequence length="376" mass="41828">MTAAHLPGLAEIIFHVQGTDILVLHTGGRVCCWDLKLATLFPFPAIEIGGRVTGGISPPMEAPGICALPFSTEQAVAPYTTYRYVLTIKHEDGKVRDLGHEFCEVLAPDGPHYESLFLTEDLVGFIVTENGQDNSIITVSAVNSDDCLRNSVSLLKLHRFSTNNELMMSFPFKGHLYVVLEDGQSVQIQHISRKSLRSGHCEECGVYTSEIRSYRDFIDFLPFCFMIPSTPFYGVSAVFIRVEAHGEDEDNSTPGIISFTFLTCTLTHAFDDGVSSPLAFDSPCVTEYVRGRLVDDTNLVWMDHAGLNVITVVVYDDIPRLVVVRYHPDMKYTTIHYLNTPDTINLGNLEAVWIDGAAGTVYLADKQDLLFTLRYI</sequence>
<dbReference type="AlphaFoldDB" id="A0A8H6TWE5"/>
<dbReference type="EMBL" id="JACAZI010000054">
    <property type="protein sequence ID" value="KAF7325283.1"/>
    <property type="molecule type" value="Genomic_DNA"/>
</dbReference>
<gene>
    <name evidence="1" type="ORF">MVEN_02635600</name>
</gene>
<reference evidence="1" key="1">
    <citation type="submission" date="2020-05" db="EMBL/GenBank/DDBJ databases">
        <title>Mycena genomes resolve the evolution of fungal bioluminescence.</title>
        <authorList>
            <person name="Tsai I.J."/>
        </authorList>
    </citation>
    <scope>NUCLEOTIDE SEQUENCE</scope>
    <source>
        <strain evidence="1">CCC161011</strain>
    </source>
</reference>
<dbReference type="Proteomes" id="UP000620124">
    <property type="component" value="Unassembled WGS sequence"/>
</dbReference>
<dbReference type="OrthoDB" id="2886361at2759"/>
<evidence type="ECO:0000313" key="1">
    <source>
        <dbReference type="EMBL" id="KAF7325283.1"/>
    </source>
</evidence>
<keyword evidence="2" id="KW-1185">Reference proteome</keyword>
<protein>
    <submittedName>
        <fullName evidence="1">F-box domain-containing protein</fullName>
    </submittedName>
</protein>